<feature type="non-terminal residue" evidence="3">
    <location>
        <position position="1"/>
    </location>
</feature>
<evidence type="ECO:0000313" key="3">
    <source>
        <dbReference type="EMBL" id="KAF4458625.1"/>
    </source>
</evidence>
<dbReference type="PANTHER" id="PTHR35408:SF2">
    <property type="entry name" value="GLYCOSYLTRANSFERASE 2-LIKE DOMAIN-CONTAINING PROTEIN"/>
    <property type="match status" value="1"/>
</dbReference>
<reference evidence="3 4" key="1">
    <citation type="submission" date="2020-01" db="EMBL/GenBank/DDBJ databases">
        <title>Identification and distribution of gene clusters putatively required for synthesis of sphingolipid metabolism inhibitors in phylogenetically diverse species of the filamentous fungus Fusarium.</title>
        <authorList>
            <person name="Kim H.-S."/>
            <person name="Busman M."/>
            <person name="Brown D.W."/>
            <person name="Divon H."/>
            <person name="Uhlig S."/>
            <person name="Proctor R.H."/>
        </authorList>
    </citation>
    <scope>NUCLEOTIDE SEQUENCE [LARGE SCALE GENOMIC DNA]</scope>
    <source>
        <strain evidence="3 4">NRRL 20459</strain>
    </source>
</reference>
<feature type="domain" description="Glycosyltransferase 2-like" evidence="2">
    <location>
        <begin position="3"/>
        <end position="84"/>
    </location>
</feature>
<feature type="transmembrane region" description="Helical" evidence="1">
    <location>
        <begin position="62"/>
        <end position="85"/>
    </location>
</feature>
<keyword evidence="1" id="KW-0812">Transmembrane</keyword>
<accession>A0A8H4P4A6</accession>
<comment type="caution">
    <text evidence="3">The sequence shown here is derived from an EMBL/GenBank/DDBJ whole genome shotgun (WGS) entry which is preliminary data.</text>
</comment>
<dbReference type="Proteomes" id="UP000554235">
    <property type="component" value="Unassembled WGS sequence"/>
</dbReference>
<gene>
    <name evidence="3" type="ORF">FALBO_14636</name>
</gene>
<feature type="transmembrane region" description="Helical" evidence="1">
    <location>
        <begin position="129"/>
        <end position="150"/>
    </location>
</feature>
<keyword evidence="4" id="KW-1185">Reference proteome</keyword>
<evidence type="ECO:0000259" key="2">
    <source>
        <dbReference type="Pfam" id="PF13632"/>
    </source>
</evidence>
<dbReference type="OrthoDB" id="38531at2759"/>
<name>A0A8H4P4A6_9HYPO</name>
<feature type="non-terminal residue" evidence="3">
    <location>
        <position position="201"/>
    </location>
</feature>
<dbReference type="EMBL" id="JAADYS010002404">
    <property type="protein sequence ID" value="KAF4458625.1"/>
    <property type="molecule type" value="Genomic_DNA"/>
</dbReference>
<dbReference type="InterPro" id="IPR001173">
    <property type="entry name" value="Glyco_trans_2-like"/>
</dbReference>
<organism evidence="3 4">
    <name type="scientific">Fusarium albosuccineum</name>
    <dbReference type="NCBI Taxonomy" id="1237068"/>
    <lineage>
        <taxon>Eukaryota</taxon>
        <taxon>Fungi</taxon>
        <taxon>Dikarya</taxon>
        <taxon>Ascomycota</taxon>
        <taxon>Pezizomycotina</taxon>
        <taxon>Sordariomycetes</taxon>
        <taxon>Hypocreomycetidae</taxon>
        <taxon>Hypocreales</taxon>
        <taxon>Nectriaceae</taxon>
        <taxon>Fusarium</taxon>
        <taxon>Fusarium decemcellulare species complex</taxon>
    </lineage>
</organism>
<proteinExistence type="predicted"/>
<dbReference type="Pfam" id="PF13632">
    <property type="entry name" value="Glyco_trans_2_3"/>
    <property type="match status" value="1"/>
</dbReference>
<protein>
    <recommendedName>
        <fullName evidence="2">Glycosyltransferase 2-like domain-containing protein</fullName>
    </recommendedName>
</protein>
<evidence type="ECO:0000313" key="4">
    <source>
        <dbReference type="Proteomes" id="UP000554235"/>
    </source>
</evidence>
<dbReference type="PANTHER" id="PTHR35408">
    <property type="entry name" value="CHROMOSOME 15, WHOLE GENOME SHOTGUN SEQUENCE"/>
    <property type="match status" value="1"/>
</dbReference>
<keyword evidence="1" id="KW-1133">Transmembrane helix</keyword>
<sequence length="201" mass="23313">EDFKEGVSLTIYDEIVRWQKYAYGVSEMIFHPFHRWIYKGPFTTLFYTFLGSNMPWSPKLSILAYMCSYFALGSALFLSLLNYFLLASAHVAHRHLQILGHVALALLRYRTGERSLLGSLLENFKWSPLMTCFFGGIAFHISVALLAHLFHIDMQWGATSKEKEDSNFFQEIPKIFNTFKWIPAELRKDIFDILARLALAE</sequence>
<dbReference type="AlphaFoldDB" id="A0A8H4P4A6"/>
<keyword evidence="1" id="KW-0472">Membrane</keyword>
<evidence type="ECO:0000256" key="1">
    <source>
        <dbReference type="SAM" id="Phobius"/>
    </source>
</evidence>